<dbReference type="AlphaFoldDB" id="A0A2P2QIY0"/>
<protein>
    <submittedName>
        <fullName evidence="1">Uncharacterized protein</fullName>
    </submittedName>
</protein>
<proteinExistence type="predicted"/>
<sequence>MLSFHLYCALETFNCIKPLLTNDFPKLKF</sequence>
<dbReference type="EMBL" id="GGEC01086455">
    <property type="protein sequence ID" value="MBX66939.1"/>
    <property type="molecule type" value="Transcribed_RNA"/>
</dbReference>
<name>A0A2P2QIY0_RHIMU</name>
<reference evidence="1" key="1">
    <citation type="submission" date="2018-02" db="EMBL/GenBank/DDBJ databases">
        <title>Rhizophora mucronata_Transcriptome.</title>
        <authorList>
            <person name="Meera S.P."/>
            <person name="Sreeshan A."/>
            <person name="Augustine A."/>
        </authorList>
    </citation>
    <scope>NUCLEOTIDE SEQUENCE</scope>
    <source>
        <tissue evidence="1">Leaf</tissue>
    </source>
</reference>
<accession>A0A2P2QIY0</accession>
<organism evidence="1">
    <name type="scientific">Rhizophora mucronata</name>
    <name type="common">Asiatic mangrove</name>
    <dbReference type="NCBI Taxonomy" id="61149"/>
    <lineage>
        <taxon>Eukaryota</taxon>
        <taxon>Viridiplantae</taxon>
        <taxon>Streptophyta</taxon>
        <taxon>Embryophyta</taxon>
        <taxon>Tracheophyta</taxon>
        <taxon>Spermatophyta</taxon>
        <taxon>Magnoliopsida</taxon>
        <taxon>eudicotyledons</taxon>
        <taxon>Gunneridae</taxon>
        <taxon>Pentapetalae</taxon>
        <taxon>rosids</taxon>
        <taxon>fabids</taxon>
        <taxon>Malpighiales</taxon>
        <taxon>Rhizophoraceae</taxon>
        <taxon>Rhizophora</taxon>
    </lineage>
</organism>
<evidence type="ECO:0000313" key="1">
    <source>
        <dbReference type="EMBL" id="MBX66939.1"/>
    </source>
</evidence>